<proteinExistence type="predicted"/>
<protein>
    <submittedName>
        <fullName evidence="1">Uncharacterized protein</fullName>
    </submittedName>
</protein>
<reference evidence="1" key="1">
    <citation type="submission" date="2023-07" db="EMBL/GenBank/DDBJ databases">
        <title>A chromosome-level genome assembly of Lolium multiflorum.</title>
        <authorList>
            <person name="Chen Y."/>
            <person name="Copetti D."/>
            <person name="Kolliker R."/>
            <person name="Studer B."/>
        </authorList>
    </citation>
    <scope>NUCLEOTIDE SEQUENCE</scope>
    <source>
        <strain evidence="1">02402/16</strain>
        <tissue evidence="1">Leaf</tissue>
    </source>
</reference>
<comment type="caution">
    <text evidence="1">The sequence shown here is derived from an EMBL/GenBank/DDBJ whole genome shotgun (WGS) entry which is preliminary data.</text>
</comment>
<keyword evidence="2" id="KW-1185">Reference proteome</keyword>
<dbReference type="PANTHER" id="PTHR36617">
    <property type="entry name" value="PROTEIN, PUTATIVE-RELATED"/>
    <property type="match status" value="1"/>
</dbReference>
<evidence type="ECO:0000313" key="2">
    <source>
        <dbReference type="Proteomes" id="UP001231189"/>
    </source>
</evidence>
<sequence>MLATDMPKLIKDAIIREQRSFFWSSGRDDGGGSCAVAWKDVCRPVEYGGLGVLDLKRMGWALCARWAWLRRSDDSCPWTNFPVHLGRHVEALVYAATTATLGNGTKLLFWSDRWLAGQSIADLAPAVVAAVNPRVIKRRSVASALPENAWIRDITGTLSTEASIQFLHLVDITAEQELHPGSQDTLTWNLTESGSYSAKSAYKAFFQGSTFSPHHNSIWECWSPLICKIWHDILSKLNLLGYMPRANESFNDWFATAADNASPAMQKVLLWFLVVVSVKLGRPHIVHHTVELMEK</sequence>
<gene>
    <name evidence="1" type="ORF">QYE76_017324</name>
</gene>
<dbReference type="PANTHER" id="PTHR36617:SF17">
    <property type="entry name" value="OS01G0114800 PROTEIN"/>
    <property type="match status" value="1"/>
</dbReference>
<accession>A0AAD8QGY1</accession>
<dbReference type="AlphaFoldDB" id="A0AAD8QGY1"/>
<dbReference type="EMBL" id="JAUUTY010000304">
    <property type="protein sequence ID" value="KAK1602185.1"/>
    <property type="molecule type" value="Genomic_DNA"/>
</dbReference>
<dbReference type="Proteomes" id="UP001231189">
    <property type="component" value="Unassembled WGS sequence"/>
</dbReference>
<organism evidence="1 2">
    <name type="scientific">Lolium multiflorum</name>
    <name type="common">Italian ryegrass</name>
    <name type="synonym">Lolium perenne subsp. multiflorum</name>
    <dbReference type="NCBI Taxonomy" id="4521"/>
    <lineage>
        <taxon>Eukaryota</taxon>
        <taxon>Viridiplantae</taxon>
        <taxon>Streptophyta</taxon>
        <taxon>Embryophyta</taxon>
        <taxon>Tracheophyta</taxon>
        <taxon>Spermatophyta</taxon>
        <taxon>Magnoliopsida</taxon>
        <taxon>Liliopsida</taxon>
        <taxon>Poales</taxon>
        <taxon>Poaceae</taxon>
        <taxon>BOP clade</taxon>
        <taxon>Pooideae</taxon>
        <taxon>Poodae</taxon>
        <taxon>Poeae</taxon>
        <taxon>Poeae Chloroplast Group 2 (Poeae type)</taxon>
        <taxon>Loliodinae</taxon>
        <taxon>Loliinae</taxon>
        <taxon>Lolium</taxon>
    </lineage>
</organism>
<evidence type="ECO:0000313" key="1">
    <source>
        <dbReference type="EMBL" id="KAK1602185.1"/>
    </source>
</evidence>
<name>A0AAD8QGY1_LOLMU</name>